<dbReference type="PANTHER" id="PTHR33909">
    <property type="entry name" value="SEC TRANSLOCON ACCESSORY COMPLEX SUBUNIT YAJC"/>
    <property type="match status" value="1"/>
</dbReference>
<keyword evidence="10 11" id="KW-0472">Membrane</keyword>
<evidence type="ECO:0000313" key="12">
    <source>
        <dbReference type="EMBL" id="ASJ75189.1"/>
    </source>
</evidence>
<dbReference type="Pfam" id="PF02699">
    <property type="entry name" value="YajC"/>
    <property type="match status" value="1"/>
</dbReference>
<dbReference type="SMART" id="SM01323">
    <property type="entry name" value="YajC"/>
    <property type="match status" value="1"/>
</dbReference>
<evidence type="ECO:0000256" key="8">
    <source>
        <dbReference type="ARBA" id="ARBA00022989"/>
    </source>
</evidence>
<dbReference type="EMBL" id="CP018632">
    <property type="protein sequence ID" value="ASJ75189.1"/>
    <property type="molecule type" value="Genomic_DNA"/>
</dbReference>
<feature type="transmembrane region" description="Helical" evidence="11">
    <location>
        <begin position="12"/>
        <end position="35"/>
    </location>
</feature>
<dbReference type="KEGG" id="gai:IMCC3135_25665"/>
<evidence type="ECO:0000313" key="13">
    <source>
        <dbReference type="Proteomes" id="UP000250079"/>
    </source>
</evidence>
<evidence type="ECO:0000256" key="11">
    <source>
        <dbReference type="SAM" id="Phobius"/>
    </source>
</evidence>
<evidence type="ECO:0000256" key="6">
    <source>
        <dbReference type="ARBA" id="ARBA00022692"/>
    </source>
</evidence>
<gene>
    <name evidence="12" type="ORF">IMCC3135_25665</name>
</gene>
<organism evidence="12 13">
    <name type="scientific">Granulosicoccus antarcticus IMCC3135</name>
    <dbReference type="NCBI Taxonomy" id="1192854"/>
    <lineage>
        <taxon>Bacteria</taxon>
        <taxon>Pseudomonadati</taxon>
        <taxon>Pseudomonadota</taxon>
        <taxon>Gammaproteobacteria</taxon>
        <taxon>Chromatiales</taxon>
        <taxon>Granulosicoccaceae</taxon>
        <taxon>Granulosicoccus</taxon>
    </lineage>
</organism>
<dbReference type="PANTHER" id="PTHR33909:SF1">
    <property type="entry name" value="SEC TRANSLOCON ACCESSORY COMPLEX SUBUNIT YAJC"/>
    <property type="match status" value="1"/>
</dbReference>
<evidence type="ECO:0000256" key="4">
    <source>
        <dbReference type="ARBA" id="ARBA00022448"/>
    </source>
</evidence>
<accession>A0A2Z2NV38</accession>
<evidence type="ECO:0000256" key="10">
    <source>
        <dbReference type="ARBA" id="ARBA00023136"/>
    </source>
</evidence>
<evidence type="ECO:0000256" key="5">
    <source>
        <dbReference type="ARBA" id="ARBA00022475"/>
    </source>
</evidence>
<dbReference type="OrthoDB" id="9811406at2"/>
<sequence length="107" mass="11327">MDFFISNAYAQGAGTGGSLMGILPLLLMLPVFYFLMIRPQQKRMKEHKSMVGALKKGDEVVTNGGLGGTVTKVGDAYLSLRVSEGVEVNVQKAAVAALLPSGTLKNI</sequence>
<keyword evidence="8 11" id="KW-1133">Transmembrane helix</keyword>
<evidence type="ECO:0000256" key="1">
    <source>
        <dbReference type="ARBA" id="ARBA00004162"/>
    </source>
</evidence>
<name>A0A2Z2NV38_9GAMM</name>
<dbReference type="GO" id="GO:0015031">
    <property type="term" value="P:protein transport"/>
    <property type="evidence" value="ECO:0007669"/>
    <property type="project" value="UniProtKB-KW"/>
</dbReference>
<evidence type="ECO:0000256" key="9">
    <source>
        <dbReference type="ARBA" id="ARBA00023010"/>
    </source>
</evidence>
<comment type="subcellular location">
    <subcellularLocation>
        <location evidence="1">Cell membrane</location>
        <topology evidence="1">Single-pass membrane protein</topology>
    </subcellularLocation>
</comment>
<dbReference type="Proteomes" id="UP000250079">
    <property type="component" value="Chromosome"/>
</dbReference>
<keyword evidence="13" id="KW-1185">Reference proteome</keyword>
<protein>
    <recommendedName>
        <fullName evidence="3">Sec translocon accessory complex subunit YajC</fullName>
    </recommendedName>
</protein>
<dbReference type="PRINTS" id="PR01853">
    <property type="entry name" value="YAJCTRNLCASE"/>
</dbReference>
<dbReference type="AlphaFoldDB" id="A0A2Z2NV38"/>
<evidence type="ECO:0000256" key="7">
    <source>
        <dbReference type="ARBA" id="ARBA00022927"/>
    </source>
</evidence>
<evidence type="ECO:0000256" key="3">
    <source>
        <dbReference type="ARBA" id="ARBA00014962"/>
    </source>
</evidence>
<keyword evidence="9" id="KW-0811">Translocation</keyword>
<keyword evidence="4" id="KW-0813">Transport</keyword>
<keyword evidence="5" id="KW-1003">Cell membrane</keyword>
<dbReference type="GO" id="GO:0005886">
    <property type="term" value="C:plasma membrane"/>
    <property type="evidence" value="ECO:0007669"/>
    <property type="project" value="UniProtKB-SubCell"/>
</dbReference>
<keyword evidence="6 11" id="KW-0812">Transmembrane</keyword>
<dbReference type="RefSeq" id="WP_088920133.1">
    <property type="nucleotide sequence ID" value="NZ_CP018632.1"/>
</dbReference>
<proteinExistence type="inferred from homology"/>
<reference evidence="12 13" key="1">
    <citation type="submission" date="2016-12" db="EMBL/GenBank/DDBJ databases">
        <authorList>
            <person name="Song W.-J."/>
            <person name="Kurnit D.M."/>
        </authorList>
    </citation>
    <scope>NUCLEOTIDE SEQUENCE [LARGE SCALE GENOMIC DNA]</scope>
    <source>
        <strain evidence="12 13">IMCC3135</strain>
    </source>
</reference>
<dbReference type="NCBIfam" id="TIGR00739">
    <property type="entry name" value="yajC"/>
    <property type="match status" value="1"/>
</dbReference>
<keyword evidence="7" id="KW-0653">Protein transport</keyword>
<dbReference type="InterPro" id="IPR003849">
    <property type="entry name" value="Preprotein_translocase_YajC"/>
</dbReference>
<evidence type="ECO:0000256" key="2">
    <source>
        <dbReference type="ARBA" id="ARBA00006742"/>
    </source>
</evidence>
<comment type="similarity">
    <text evidence="2">Belongs to the YajC family.</text>
</comment>